<protein>
    <submittedName>
        <fullName evidence="4">GNAT family N-acetyltransferase</fullName>
    </submittedName>
</protein>
<evidence type="ECO:0000259" key="3">
    <source>
        <dbReference type="PROSITE" id="PS51186"/>
    </source>
</evidence>
<accession>A0ABW2ZLV8</accession>
<proteinExistence type="predicted"/>
<dbReference type="InterPro" id="IPR016181">
    <property type="entry name" value="Acyl_CoA_acyltransferase"/>
</dbReference>
<dbReference type="PROSITE" id="PS51186">
    <property type="entry name" value="GNAT"/>
    <property type="match status" value="1"/>
</dbReference>
<dbReference type="Gene3D" id="3.40.630.30">
    <property type="match status" value="1"/>
</dbReference>
<dbReference type="EMBL" id="JBHTIA010000025">
    <property type="protein sequence ID" value="MFD0767223.1"/>
    <property type="molecule type" value="Genomic_DNA"/>
</dbReference>
<reference evidence="5" key="1">
    <citation type="journal article" date="2019" name="Int. J. Syst. Evol. Microbiol.">
        <title>The Global Catalogue of Microorganisms (GCM) 10K type strain sequencing project: providing services to taxonomists for standard genome sequencing and annotation.</title>
        <authorList>
            <consortium name="The Broad Institute Genomics Platform"/>
            <consortium name="The Broad Institute Genome Sequencing Center for Infectious Disease"/>
            <person name="Wu L."/>
            <person name="Ma J."/>
        </authorList>
    </citation>
    <scope>NUCLEOTIDE SEQUENCE [LARGE SCALE GENOMIC DNA]</scope>
    <source>
        <strain evidence="5">CCUG 60742</strain>
    </source>
</reference>
<evidence type="ECO:0000256" key="2">
    <source>
        <dbReference type="ARBA" id="ARBA00023315"/>
    </source>
</evidence>
<dbReference type="Pfam" id="PF00583">
    <property type="entry name" value="Acetyltransf_1"/>
    <property type="match status" value="1"/>
</dbReference>
<evidence type="ECO:0000256" key="1">
    <source>
        <dbReference type="ARBA" id="ARBA00022679"/>
    </source>
</evidence>
<feature type="domain" description="N-acetyltransferase" evidence="3">
    <location>
        <begin position="18"/>
        <end position="167"/>
    </location>
</feature>
<organism evidence="4 5">
    <name type="scientific">Mucilaginibacter lutimaris</name>
    <dbReference type="NCBI Taxonomy" id="931629"/>
    <lineage>
        <taxon>Bacteria</taxon>
        <taxon>Pseudomonadati</taxon>
        <taxon>Bacteroidota</taxon>
        <taxon>Sphingobacteriia</taxon>
        <taxon>Sphingobacteriales</taxon>
        <taxon>Sphingobacteriaceae</taxon>
        <taxon>Mucilaginibacter</taxon>
    </lineage>
</organism>
<keyword evidence="5" id="KW-1185">Reference proteome</keyword>
<keyword evidence="2" id="KW-0012">Acyltransferase</keyword>
<dbReference type="SUPFAM" id="SSF55729">
    <property type="entry name" value="Acyl-CoA N-acyltransferases (Nat)"/>
    <property type="match status" value="1"/>
</dbReference>
<dbReference type="Proteomes" id="UP001597073">
    <property type="component" value="Unassembled WGS sequence"/>
</dbReference>
<dbReference type="CDD" id="cd04301">
    <property type="entry name" value="NAT_SF"/>
    <property type="match status" value="1"/>
</dbReference>
<sequence length="167" mass="19293">MPKRFDWTPSAYKEMENITTRPATMADMDILRQFEQGVINAERPFDPTLKDGHINYYDLNEFITSPHIHLVVAELNGEVIGSGYARIETSKIYLKHQQHAYLGFMYVLPQHRGKGVNKVVIGALQEWSVRQGVTEFRLEVYFNNVPAIKAYEKVGFNSHMIEMRMGL</sequence>
<keyword evidence="1" id="KW-0808">Transferase</keyword>
<dbReference type="InterPro" id="IPR050832">
    <property type="entry name" value="Bact_Acetyltransf"/>
</dbReference>
<evidence type="ECO:0000313" key="4">
    <source>
        <dbReference type="EMBL" id="MFD0767223.1"/>
    </source>
</evidence>
<comment type="caution">
    <text evidence="4">The sequence shown here is derived from an EMBL/GenBank/DDBJ whole genome shotgun (WGS) entry which is preliminary data.</text>
</comment>
<evidence type="ECO:0000313" key="5">
    <source>
        <dbReference type="Proteomes" id="UP001597073"/>
    </source>
</evidence>
<dbReference type="PANTHER" id="PTHR43877">
    <property type="entry name" value="AMINOALKYLPHOSPHONATE N-ACETYLTRANSFERASE-RELATED-RELATED"/>
    <property type="match status" value="1"/>
</dbReference>
<gene>
    <name evidence="4" type="ORF">ACFQZI_20375</name>
</gene>
<dbReference type="InterPro" id="IPR000182">
    <property type="entry name" value="GNAT_dom"/>
</dbReference>
<name>A0ABW2ZLV8_9SPHI</name>
<dbReference type="RefSeq" id="WP_377145804.1">
    <property type="nucleotide sequence ID" value="NZ_JBHTIA010000025.1"/>
</dbReference>